<keyword evidence="5" id="KW-1185">Reference proteome</keyword>
<dbReference type="PROSITE" id="PS00108">
    <property type="entry name" value="PROTEIN_KINASE_ST"/>
    <property type="match status" value="1"/>
</dbReference>
<dbReference type="InterPro" id="IPR050235">
    <property type="entry name" value="CK1_Ser-Thr_kinase"/>
</dbReference>
<evidence type="ECO:0000256" key="2">
    <source>
        <dbReference type="SAM" id="MobiDB-lite"/>
    </source>
</evidence>
<dbReference type="SMART" id="SM00220">
    <property type="entry name" value="S_TKc"/>
    <property type="match status" value="1"/>
</dbReference>
<feature type="domain" description="Protein kinase" evidence="3">
    <location>
        <begin position="3"/>
        <end position="330"/>
    </location>
</feature>
<dbReference type="PANTHER" id="PTHR11909">
    <property type="entry name" value="CASEIN KINASE-RELATED"/>
    <property type="match status" value="1"/>
</dbReference>
<accession>A0A550BYE0</accession>
<evidence type="ECO:0000259" key="3">
    <source>
        <dbReference type="PROSITE" id="PS50011"/>
    </source>
</evidence>
<protein>
    <recommendedName>
        <fullName evidence="1">non-specific serine/threonine protein kinase</fullName>
        <ecNumber evidence="1">2.7.11.1</ecNumber>
    </recommendedName>
</protein>
<dbReference type="EC" id="2.7.11.1" evidence="1"/>
<evidence type="ECO:0000313" key="5">
    <source>
        <dbReference type="Proteomes" id="UP000320762"/>
    </source>
</evidence>
<dbReference type="InterPro" id="IPR011009">
    <property type="entry name" value="Kinase-like_dom_sf"/>
</dbReference>
<dbReference type="AlphaFoldDB" id="A0A550BYE0"/>
<keyword evidence="4" id="KW-0418">Kinase</keyword>
<reference evidence="4 5" key="1">
    <citation type="journal article" date="2019" name="New Phytol.">
        <title>Comparative genomics reveals unique wood-decay strategies and fruiting body development in the Schizophyllaceae.</title>
        <authorList>
            <person name="Almasi E."/>
            <person name="Sahu N."/>
            <person name="Krizsan K."/>
            <person name="Balint B."/>
            <person name="Kovacs G.M."/>
            <person name="Kiss B."/>
            <person name="Cseklye J."/>
            <person name="Drula E."/>
            <person name="Henrissat B."/>
            <person name="Nagy I."/>
            <person name="Chovatia M."/>
            <person name="Adam C."/>
            <person name="LaButti K."/>
            <person name="Lipzen A."/>
            <person name="Riley R."/>
            <person name="Grigoriev I.V."/>
            <person name="Nagy L.G."/>
        </authorList>
    </citation>
    <scope>NUCLEOTIDE SEQUENCE [LARGE SCALE GENOMIC DNA]</scope>
    <source>
        <strain evidence="4 5">NL-1724</strain>
    </source>
</reference>
<name>A0A550BYE0_9AGAR</name>
<comment type="caution">
    <text evidence="4">The sequence shown here is derived from an EMBL/GenBank/DDBJ whole genome shotgun (WGS) entry which is preliminary data.</text>
</comment>
<dbReference type="Gene3D" id="1.10.510.10">
    <property type="entry name" value="Transferase(Phosphotransferase) domain 1"/>
    <property type="match status" value="1"/>
</dbReference>
<sequence>MRLELEDIIGFGGYGESSKVYIGCVTSHPTTSTVVAVKRSRWAWKITNPMLRHEACALLMLRGHPNIPVVYAWDRSQGFEYLVMERLGRDLASSLASTGGLTMPNLVALTCQMLDAIQHVHAHHIVHCDIKPHNFLFDLNPASGLIKLIDFGFARVYRDSSTLEHVGESTMRHLIGTKAYASLNVHLHHHNPSRRDDLESLAYTVVKLLCGALPWRDLRSADTCAAKQKWFGSALCAGYPPVFGQFVDYVRALGFREAPGYNGWIRRFMAVAPQLRGHPLYDASDHGPRQQTVRSHLDTIEKPPRSDLEGETMLSDPLYAEWFPRLIAPM</sequence>
<dbReference type="GO" id="GO:0004674">
    <property type="term" value="F:protein serine/threonine kinase activity"/>
    <property type="evidence" value="ECO:0007669"/>
    <property type="project" value="UniProtKB-EC"/>
</dbReference>
<dbReference type="STRING" id="97359.A0A550BYE0"/>
<keyword evidence="4" id="KW-0808">Transferase</keyword>
<organism evidence="4 5">
    <name type="scientific">Schizophyllum amplum</name>
    <dbReference type="NCBI Taxonomy" id="97359"/>
    <lineage>
        <taxon>Eukaryota</taxon>
        <taxon>Fungi</taxon>
        <taxon>Dikarya</taxon>
        <taxon>Basidiomycota</taxon>
        <taxon>Agaricomycotina</taxon>
        <taxon>Agaricomycetes</taxon>
        <taxon>Agaricomycetidae</taxon>
        <taxon>Agaricales</taxon>
        <taxon>Schizophyllaceae</taxon>
        <taxon>Schizophyllum</taxon>
    </lineage>
</organism>
<dbReference type="InterPro" id="IPR008271">
    <property type="entry name" value="Ser/Thr_kinase_AS"/>
</dbReference>
<dbReference type="EMBL" id="VDMD01000045">
    <property type="protein sequence ID" value="TRM57571.1"/>
    <property type="molecule type" value="Genomic_DNA"/>
</dbReference>
<feature type="compositionally biased region" description="Basic and acidic residues" evidence="2">
    <location>
        <begin position="295"/>
        <end position="308"/>
    </location>
</feature>
<dbReference type="InterPro" id="IPR000719">
    <property type="entry name" value="Prot_kinase_dom"/>
</dbReference>
<proteinExistence type="predicted"/>
<evidence type="ECO:0000313" key="4">
    <source>
        <dbReference type="EMBL" id="TRM57571.1"/>
    </source>
</evidence>
<dbReference type="PROSITE" id="PS50011">
    <property type="entry name" value="PROTEIN_KINASE_DOM"/>
    <property type="match status" value="1"/>
</dbReference>
<dbReference type="SUPFAM" id="SSF56112">
    <property type="entry name" value="Protein kinase-like (PK-like)"/>
    <property type="match status" value="1"/>
</dbReference>
<dbReference type="Proteomes" id="UP000320762">
    <property type="component" value="Unassembled WGS sequence"/>
</dbReference>
<evidence type="ECO:0000256" key="1">
    <source>
        <dbReference type="ARBA" id="ARBA00012513"/>
    </source>
</evidence>
<dbReference type="GO" id="GO:0005524">
    <property type="term" value="F:ATP binding"/>
    <property type="evidence" value="ECO:0007669"/>
    <property type="project" value="InterPro"/>
</dbReference>
<gene>
    <name evidence="4" type="ORF">BD626DRAFT_634710</name>
</gene>
<dbReference type="OrthoDB" id="5579860at2759"/>
<feature type="region of interest" description="Disordered" evidence="2">
    <location>
        <begin position="280"/>
        <end position="308"/>
    </location>
</feature>
<dbReference type="Pfam" id="PF00069">
    <property type="entry name" value="Pkinase"/>
    <property type="match status" value="1"/>
</dbReference>